<evidence type="ECO:0000313" key="1">
    <source>
        <dbReference type="EMBL" id="MBC3806832.1"/>
    </source>
</evidence>
<dbReference type="InterPro" id="IPR014541">
    <property type="entry name" value="Amdntrnsf_FN0238"/>
</dbReference>
<reference evidence="1 2" key="1">
    <citation type="submission" date="2020-08" db="EMBL/GenBank/DDBJ databases">
        <title>Novel species isolated from subtropical streams in China.</title>
        <authorList>
            <person name="Lu H."/>
        </authorList>
    </citation>
    <scope>NUCLEOTIDE SEQUENCE [LARGE SCALE GENOMIC DNA]</scope>
    <source>
        <strain evidence="1 2">KACC 16656</strain>
    </source>
</reference>
<dbReference type="SUPFAM" id="SSF55909">
    <property type="entry name" value="Pentein"/>
    <property type="match status" value="1"/>
</dbReference>
<evidence type="ECO:0000313" key="2">
    <source>
        <dbReference type="Proteomes" id="UP000648257"/>
    </source>
</evidence>
<dbReference type="Pfam" id="PF19420">
    <property type="entry name" value="DDAH_eukar"/>
    <property type="match status" value="1"/>
</dbReference>
<dbReference type="PANTHER" id="PTHR43224:SF1">
    <property type="entry name" value="AMIDINOTRANSFERASE"/>
    <property type="match status" value="1"/>
</dbReference>
<keyword evidence="2" id="KW-1185">Reference proteome</keyword>
<accession>A0ABR6X1Z4</accession>
<dbReference type="Proteomes" id="UP000648257">
    <property type="component" value="Unassembled WGS sequence"/>
</dbReference>
<gene>
    <name evidence="1" type="ORF">H8K52_05655</name>
</gene>
<protein>
    <submittedName>
        <fullName evidence="1">Amidinotransferase</fullName>
    </submittedName>
</protein>
<dbReference type="EMBL" id="JACOFW010000004">
    <property type="protein sequence ID" value="MBC3806832.1"/>
    <property type="molecule type" value="Genomic_DNA"/>
</dbReference>
<sequence>MIRPHRFSVNLETLSDNMFQNLDSGLTANKIAVQAYAEVSQAIEQLRAHGVTVHVIDDLGEHDTPDSVFPNNWFSTHHDGSIYLYPMLCHNRRREVRLDILDFLAQHYQVKQSIDLRHYENQQQFLEGTGAIVFDHQQRYAYMCLSQRASPHVLQDLCRSLGYQTQVINATMDHRAIYHTNVMLSIGRNFALVGSETIQDEQQRSTLLRQLRDAGKDVIELSSAQIRSFAANALELQSSHGTLLALSTTALASLHADQRQRLEKHTRLLPLEVPTIELAGGSVRCMLAGIHLPTKSK</sequence>
<name>A0ABR6X1Z4_9BURK</name>
<dbReference type="NCBIfam" id="NF046062">
    <property type="entry name" value="citrull_CtlX"/>
    <property type="match status" value="1"/>
</dbReference>
<proteinExistence type="predicted"/>
<comment type="caution">
    <text evidence="1">The sequence shown here is derived from an EMBL/GenBank/DDBJ whole genome shotgun (WGS) entry which is preliminary data.</text>
</comment>
<dbReference type="PANTHER" id="PTHR43224">
    <property type="entry name" value="AMIDINOTRANSFERASE"/>
    <property type="match status" value="1"/>
</dbReference>
<dbReference type="PIRSF" id="PIRSF028188">
    <property type="entry name" value="Amdntrnsf_FN0238"/>
    <property type="match status" value="1"/>
</dbReference>
<dbReference type="Gene3D" id="3.75.10.10">
    <property type="entry name" value="L-arginine/glycine Amidinotransferase, Chain A"/>
    <property type="match status" value="1"/>
</dbReference>
<organism evidence="1 2">
    <name type="scientific">Undibacterium seohonense</name>
    <dbReference type="NCBI Taxonomy" id="1344950"/>
    <lineage>
        <taxon>Bacteria</taxon>
        <taxon>Pseudomonadati</taxon>
        <taxon>Pseudomonadota</taxon>
        <taxon>Betaproteobacteria</taxon>
        <taxon>Burkholderiales</taxon>
        <taxon>Oxalobacteraceae</taxon>
        <taxon>Undibacterium</taxon>
    </lineage>
</organism>